<keyword evidence="3" id="KW-0732">Signal</keyword>
<gene>
    <name evidence="5" type="ORF">DC487_15720</name>
</gene>
<feature type="chain" id="PRO_5015711500" description="Bacterial surface antigen (D15) domain-containing protein" evidence="3">
    <location>
        <begin position="20"/>
        <end position="380"/>
    </location>
</feature>
<dbReference type="EMBL" id="QDKG01000007">
    <property type="protein sequence ID" value="PVH24182.1"/>
    <property type="molecule type" value="Genomic_DNA"/>
</dbReference>
<comment type="caution">
    <text evidence="5">The sequence shown here is derived from an EMBL/GenBank/DDBJ whole genome shotgun (WGS) entry which is preliminary data.</text>
</comment>
<evidence type="ECO:0000256" key="3">
    <source>
        <dbReference type="SAM" id="SignalP"/>
    </source>
</evidence>
<dbReference type="RefSeq" id="WP_116776930.1">
    <property type="nucleotide sequence ID" value="NZ_QDKG01000007.1"/>
</dbReference>
<dbReference type="AlphaFoldDB" id="A0A2T8HFU4"/>
<evidence type="ECO:0000313" key="5">
    <source>
        <dbReference type="EMBL" id="PVH24182.1"/>
    </source>
</evidence>
<dbReference type="InterPro" id="IPR000184">
    <property type="entry name" value="Bac_surfAg_D15"/>
</dbReference>
<evidence type="ECO:0000313" key="6">
    <source>
        <dbReference type="Proteomes" id="UP000245627"/>
    </source>
</evidence>
<feature type="domain" description="Bacterial surface antigen (D15)" evidence="4">
    <location>
        <begin position="198"/>
        <end position="350"/>
    </location>
</feature>
<dbReference type="InterPro" id="IPR051544">
    <property type="entry name" value="TPS_OM_transporter"/>
</dbReference>
<dbReference type="Gene3D" id="2.40.160.50">
    <property type="entry name" value="membrane protein fhac: a member of the omp85/tpsb transporter family"/>
    <property type="match status" value="1"/>
</dbReference>
<proteinExistence type="predicted"/>
<dbReference type="GO" id="GO:0008320">
    <property type="term" value="F:protein transmembrane transporter activity"/>
    <property type="evidence" value="ECO:0007669"/>
    <property type="project" value="TreeGrafter"/>
</dbReference>
<comment type="subcellular location">
    <subcellularLocation>
        <location evidence="1">Membrane</location>
    </subcellularLocation>
</comment>
<sequence>MLRITLLLSLFFFSSYVHGQFAERIRNGWVGRYVNSIINDTTAADKANLTIYPTFANAPETGIELGFSTLKLYYANGDTLNRLSEMQAFTFFTFKGQYGLQLENALYGDKDKWFFLGETKIQRFPLSYYGIGPGTSKENPATVDAFQISAKQRVLRKLADNFFAGPEVDFQLLTGVNFKQPEEGQPFDIPRGGEGVRNMGLGFGFVYDNRHNVLNVRDGLFGEIAYLKTIKGFVSEHDFGTFNLDVRSFHKVKENTVFAWQASGQYVHGEVPFNQLALLGGDRLMRGYYLGRYRDRAMLAAQAEYRILPFSFSKRFGAAIFGSVGNVAPDLGSFQMRNTRLAGGVGLRFLLFPKKDIYLRFDLAFTKEGANIYIFNGEAF</sequence>
<dbReference type="GO" id="GO:0098046">
    <property type="term" value="C:type V protein secretion system complex"/>
    <property type="evidence" value="ECO:0007669"/>
    <property type="project" value="TreeGrafter"/>
</dbReference>
<evidence type="ECO:0000259" key="4">
    <source>
        <dbReference type="Pfam" id="PF01103"/>
    </source>
</evidence>
<dbReference type="Proteomes" id="UP000245627">
    <property type="component" value="Unassembled WGS sequence"/>
</dbReference>
<dbReference type="OrthoDB" id="9771071at2"/>
<evidence type="ECO:0000256" key="2">
    <source>
        <dbReference type="ARBA" id="ARBA00023136"/>
    </source>
</evidence>
<keyword evidence="6" id="KW-1185">Reference proteome</keyword>
<reference evidence="5 6" key="1">
    <citation type="submission" date="2018-04" db="EMBL/GenBank/DDBJ databases">
        <title>Sphingobacterium cortibacter sp. nov.</title>
        <authorList>
            <person name="Li Y."/>
        </authorList>
    </citation>
    <scope>NUCLEOTIDE SEQUENCE [LARGE SCALE GENOMIC DNA]</scope>
    <source>
        <strain evidence="5 6">2c-3</strain>
    </source>
</reference>
<dbReference type="GO" id="GO:0019867">
    <property type="term" value="C:outer membrane"/>
    <property type="evidence" value="ECO:0007669"/>
    <property type="project" value="InterPro"/>
</dbReference>
<dbReference type="PANTHER" id="PTHR34597">
    <property type="entry name" value="SLR1661 PROTEIN"/>
    <property type="match status" value="1"/>
</dbReference>
<dbReference type="Pfam" id="PF01103">
    <property type="entry name" value="Omp85"/>
    <property type="match status" value="1"/>
</dbReference>
<feature type="signal peptide" evidence="3">
    <location>
        <begin position="1"/>
        <end position="19"/>
    </location>
</feature>
<accession>A0A2T8HFU4</accession>
<dbReference type="PANTHER" id="PTHR34597:SF3">
    <property type="entry name" value="OUTER MEMBRANE TRANSPORTER CDIB"/>
    <property type="match status" value="1"/>
</dbReference>
<name>A0A2T8HFU4_9SPHI</name>
<protein>
    <recommendedName>
        <fullName evidence="4">Bacterial surface antigen (D15) domain-containing protein</fullName>
    </recommendedName>
</protein>
<dbReference type="GO" id="GO:0046819">
    <property type="term" value="P:protein secretion by the type V secretion system"/>
    <property type="evidence" value="ECO:0007669"/>
    <property type="project" value="TreeGrafter"/>
</dbReference>
<keyword evidence="2" id="KW-0472">Membrane</keyword>
<organism evidence="5 6">
    <name type="scientific">Sphingobacterium corticibacter</name>
    <dbReference type="NCBI Taxonomy" id="2171749"/>
    <lineage>
        <taxon>Bacteria</taxon>
        <taxon>Pseudomonadati</taxon>
        <taxon>Bacteroidota</taxon>
        <taxon>Sphingobacteriia</taxon>
        <taxon>Sphingobacteriales</taxon>
        <taxon>Sphingobacteriaceae</taxon>
        <taxon>Sphingobacterium</taxon>
    </lineage>
</organism>
<evidence type="ECO:0000256" key="1">
    <source>
        <dbReference type="ARBA" id="ARBA00004370"/>
    </source>
</evidence>